<evidence type="ECO:0000313" key="12">
    <source>
        <dbReference type="EMBL" id="EFC43302.1"/>
    </source>
</evidence>
<dbReference type="PANTHER" id="PTHR11920">
    <property type="entry name" value="GUANYLYL CYCLASE"/>
    <property type="match status" value="1"/>
</dbReference>
<dbReference type="CDD" id="cd00130">
    <property type="entry name" value="PAS"/>
    <property type="match status" value="1"/>
</dbReference>
<dbReference type="SMART" id="SM00091">
    <property type="entry name" value="PAS"/>
    <property type="match status" value="1"/>
</dbReference>
<dbReference type="SMART" id="SM00044">
    <property type="entry name" value="CYCc"/>
    <property type="match status" value="1"/>
</dbReference>
<dbReference type="GO" id="GO:0016849">
    <property type="term" value="F:phosphorus-oxygen lyase activity"/>
    <property type="evidence" value="ECO:0007669"/>
    <property type="project" value="InterPro"/>
</dbReference>
<dbReference type="Gene3D" id="3.30.450.20">
    <property type="entry name" value="PAS domain"/>
    <property type="match status" value="1"/>
</dbReference>
<proteinExistence type="inferred from homology"/>
<dbReference type="GO" id="GO:0000166">
    <property type="term" value="F:nucleotide binding"/>
    <property type="evidence" value="ECO:0007669"/>
    <property type="project" value="UniProtKB-KW"/>
</dbReference>
<dbReference type="VEuPathDB" id="AmoebaDB:NAEGRDRAFT_68736"/>
<dbReference type="InterPro" id="IPR000014">
    <property type="entry name" value="PAS"/>
</dbReference>
<dbReference type="GO" id="GO:0035556">
    <property type="term" value="P:intracellular signal transduction"/>
    <property type="evidence" value="ECO:0007669"/>
    <property type="project" value="InterPro"/>
</dbReference>
<dbReference type="InterPro" id="IPR050401">
    <property type="entry name" value="Cyclic_nucleotide_synthase"/>
</dbReference>
<feature type="region of interest" description="Disordered" evidence="8">
    <location>
        <begin position="308"/>
        <end position="344"/>
    </location>
</feature>
<evidence type="ECO:0000256" key="7">
    <source>
        <dbReference type="RuleBase" id="RU000405"/>
    </source>
</evidence>
<dbReference type="EMBL" id="GG738874">
    <property type="protein sequence ID" value="EFC43302.1"/>
    <property type="molecule type" value="Genomic_DNA"/>
</dbReference>
<protein>
    <submittedName>
        <fullName evidence="12">Predicted protein</fullName>
    </submittedName>
</protein>
<keyword evidence="6 7" id="KW-0456">Lyase</keyword>
<dbReference type="Pfam" id="PF25474">
    <property type="entry name" value="TPR_TmcB"/>
    <property type="match status" value="1"/>
</dbReference>
<evidence type="ECO:0000256" key="8">
    <source>
        <dbReference type="SAM" id="MobiDB-lite"/>
    </source>
</evidence>
<reference evidence="12 13" key="1">
    <citation type="journal article" date="2010" name="Cell">
        <title>The genome of Naegleria gruberi illuminates early eukaryotic versatility.</title>
        <authorList>
            <person name="Fritz-Laylin L.K."/>
            <person name="Prochnik S.E."/>
            <person name="Ginger M.L."/>
            <person name="Dacks J.B."/>
            <person name="Carpenter M.L."/>
            <person name="Field M.C."/>
            <person name="Kuo A."/>
            <person name="Paredez A."/>
            <person name="Chapman J."/>
            <person name="Pham J."/>
            <person name="Shu S."/>
            <person name="Neupane R."/>
            <person name="Cipriano M."/>
            <person name="Mancuso J."/>
            <person name="Tu H."/>
            <person name="Salamov A."/>
            <person name="Lindquist E."/>
            <person name="Shapiro H."/>
            <person name="Lucas S."/>
            <person name="Grigoriev I.V."/>
            <person name="Cande W.Z."/>
            <person name="Fulton C."/>
            <person name="Rokhsar D.S."/>
            <person name="Dawson S.C."/>
        </authorList>
    </citation>
    <scope>NUCLEOTIDE SEQUENCE [LARGE SCALE GENOMIC DNA]</scope>
    <source>
        <strain evidence="12 13">NEG-M</strain>
    </source>
</reference>
<dbReference type="GO" id="GO:0009190">
    <property type="term" value="P:cyclic nucleotide biosynthetic process"/>
    <property type="evidence" value="ECO:0007669"/>
    <property type="project" value="InterPro"/>
</dbReference>
<feature type="domain" description="Guanylate cyclase" evidence="11">
    <location>
        <begin position="1144"/>
        <end position="1277"/>
    </location>
</feature>
<dbReference type="InterPro" id="IPR035965">
    <property type="entry name" value="PAS-like_dom_sf"/>
</dbReference>
<keyword evidence="13" id="KW-1185">Reference proteome</keyword>
<evidence type="ECO:0000256" key="2">
    <source>
        <dbReference type="ARBA" id="ARBA00022692"/>
    </source>
</evidence>
<evidence type="ECO:0000256" key="1">
    <source>
        <dbReference type="ARBA" id="ARBA00004370"/>
    </source>
</evidence>
<dbReference type="Gene3D" id="3.30.70.1230">
    <property type="entry name" value="Nucleotide cyclase"/>
    <property type="match status" value="1"/>
</dbReference>
<evidence type="ECO:0000256" key="4">
    <source>
        <dbReference type="ARBA" id="ARBA00022989"/>
    </source>
</evidence>
<name>D2VIN1_NAEGR</name>
<comment type="subcellular location">
    <subcellularLocation>
        <location evidence="1">Membrane</location>
    </subcellularLocation>
</comment>
<dbReference type="InterPro" id="IPR029787">
    <property type="entry name" value="Nucleotide_cyclase"/>
</dbReference>
<dbReference type="NCBIfam" id="TIGR00229">
    <property type="entry name" value="sensory_box"/>
    <property type="match status" value="1"/>
</dbReference>
<evidence type="ECO:0000313" key="13">
    <source>
        <dbReference type="Proteomes" id="UP000006671"/>
    </source>
</evidence>
<dbReference type="PROSITE" id="PS50112">
    <property type="entry name" value="PAS"/>
    <property type="match status" value="1"/>
</dbReference>
<comment type="similarity">
    <text evidence="7">Belongs to the adenylyl cyclase class-4/guanylyl cyclase family.</text>
</comment>
<evidence type="ECO:0000256" key="3">
    <source>
        <dbReference type="ARBA" id="ARBA00022741"/>
    </source>
</evidence>
<dbReference type="PANTHER" id="PTHR11920:SF335">
    <property type="entry name" value="GUANYLATE CYCLASE"/>
    <property type="match status" value="1"/>
</dbReference>
<evidence type="ECO:0000256" key="6">
    <source>
        <dbReference type="ARBA" id="ARBA00023239"/>
    </source>
</evidence>
<dbReference type="Pfam" id="PF00211">
    <property type="entry name" value="Guanylate_cyc"/>
    <property type="match status" value="1"/>
</dbReference>
<dbReference type="PROSITE" id="PS00452">
    <property type="entry name" value="GUANYLATE_CYCLASE_1"/>
    <property type="match status" value="1"/>
</dbReference>
<feature type="transmembrane region" description="Helical" evidence="9">
    <location>
        <begin position="400"/>
        <end position="426"/>
    </location>
</feature>
<organism evidence="13">
    <name type="scientific">Naegleria gruberi</name>
    <name type="common">Amoeba</name>
    <dbReference type="NCBI Taxonomy" id="5762"/>
    <lineage>
        <taxon>Eukaryota</taxon>
        <taxon>Discoba</taxon>
        <taxon>Heterolobosea</taxon>
        <taxon>Tetramitia</taxon>
        <taxon>Eutetramitia</taxon>
        <taxon>Vahlkampfiidae</taxon>
        <taxon>Naegleria</taxon>
    </lineage>
</organism>
<evidence type="ECO:0000259" key="11">
    <source>
        <dbReference type="PROSITE" id="PS50125"/>
    </source>
</evidence>
<dbReference type="GeneID" id="8861977"/>
<dbReference type="KEGG" id="ngr:NAEGRDRAFT_68736"/>
<dbReference type="SUPFAM" id="SSF55073">
    <property type="entry name" value="Nucleotide cyclase"/>
    <property type="match status" value="1"/>
</dbReference>
<dbReference type="SUPFAM" id="SSF55785">
    <property type="entry name" value="PYP-like sensor domain (PAS domain)"/>
    <property type="match status" value="1"/>
</dbReference>
<keyword evidence="4 9" id="KW-1133">Transmembrane helix</keyword>
<evidence type="ECO:0000259" key="10">
    <source>
        <dbReference type="PROSITE" id="PS50112"/>
    </source>
</evidence>
<dbReference type="InterPro" id="IPR057352">
    <property type="entry name" value="TPR_TmcB/C"/>
</dbReference>
<dbReference type="InterPro" id="IPR018297">
    <property type="entry name" value="A/G_cyclase_CS"/>
</dbReference>
<keyword evidence="5 9" id="KW-0472">Membrane</keyword>
<dbReference type="InParanoid" id="D2VIN1"/>
<sequence length="1375" mass="156997">MLADRSQYYEQSNDDLDMQDNQESQIIVYEKIIEREAPMLYHKIDSEKRMKFLVYYLNFCMHRNVDELMNSSHPSAHKKVSRIESIGMTDTHVALCFIKGLFGGSTSIVTNVGLMLTCSSLVAYYWPSSAESVNTTLFANSLLRKALKKQPSFIQRFLIGIKIKEIEVNADEKTRLMFEAKHLVSKLERRQQELKALHRNFWKELTHEVVNYEKIESIILRASELSSKCETHYENLRLTYRHDKSLLRSHAQFLETCRFDPDIAHEMYNEASLMEEEDSANHAMKSKSNLMATVNIAERRKMWRDQAKNRPNNRGMANGNVKVVPVNGNKDMVRGDSTSSIEGKEGQEEYGHHFEMIDPRTSLSYSDQLPFDGVENFGNVRKETIFRTSLSVPHRHTFQLGGFIAFFILSVCLLISSSILSGLISYEVTDDLQIVKTGCIPTSSIVQMITKLRSLKFANSLYSQKSWPTEMTSLGFKNLTDFNTKMWTDFKQYYSYFIALRDMSMKDRVLTPTMYDEFHERYYPMLTPEISSGSEIILYNSTKAVNISIADITNLVIKYSEDLIRTRDSDHTFTNYGFMFFYDNHDYITKAFSQFCSVLIDESKHEASQVDIAYMAFLIVALVVYLLYGTGYIIYTHISLKFVKSQIKLIEHEISKNIAGRLFHDLEKKVSDDVTVRLPKSKLLRPKNIIIMLSISLMILMAVCAGLLYFGNRYNAEKIASSFISFRHATNSMFYVQRIAFAVTEQFTNKVLGGSLQSSEELYLMNQDLEENVQSLRENWNLCLYGDSKEVYTSIMNRGILGLFSEVDNLIIGESNCTFSEFRYSYNVSSKCFLSLNSLLTDYMSLSTQFNSVLKVKNINSSDMDIVDQYAQATFLSNMITMDVVEISSVISENYSNPAFEILITFSIVGSVSILLFSYLIHLYLTKYWNSIQEMRLYFNYISVETLDSNEALRNYCIHHLVNDTFLLKRRNMNNTSLQDSKVRSLLNASVDGAVMCSGQTCDIDIFNPAAQRMFGYNQTETVGRPLFDLFDSLSQQSIRKMVSDMLQGASEAQSKGDALDAECVRKNQTTFPARANIFLTKHDNKPIITIFIKDITSEKKHLALIAEEKKHSEELLLNILPDAVASKLKSGETFIAEKFADITCFFSDMVNFTRISSDMNPSELVLMLNFIVNGFDELITKYNLEKIKTIGDAYFAVGGLHGLNAQSDHPERTLKFAIDTYQVVSNYNSKSGKPMREQINIRIGMHTGSVVAGVIGKLKFAYDLWGDTINMASRMESNSVNGRIQISRTTYERVYDLGFSFEERTINVKGKGETLAYLLDSKHHTSAIVNHEVIEDSEEIESVVLPPRDTLEVIPLRESASNHTDLVDLAPSTP</sequence>
<dbReference type="eggNOG" id="KOG1023">
    <property type="taxonomic scope" value="Eukaryota"/>
</dbReference>
<dbReference type="GO" id="GO:0016020">
    <property type="term" value="C:membrane"/>
    <property type="evidence" value="ECO:0007669"/>
    <property type="project" value="UniProtKB-SubCell"/>
</dbReference>
<accession>D2VIN1</accession>
<dbReference type="Proteomes" id="UP000006671">
    <property type="component" value="Unassembled WGS sequence"/>
</dbReference>
<dbReference type="InterPro" id="IPR001054">
    <property type="entry name" value="A/G_cyclase"/>
</dbReference>
<feature type="transmembrane region" description="Helical" evidence="9">
    <location>
        <begin position="612"/>
        <end position="635"/>
    </location>
</feature>
<feature type="compositionally biased region" description="Low complexity" evidence="8">
    <location>
        <begin position="318"/>
        <end position="330"/>
    </location>
</feature>
<keyword evidence="3" id="KW-0547">Nucleotide-binding</keyword>
<feature type="transmembrane region" description="Helical" evidence="9">
    <location>
        <begin position="689"/>
        <end position="710"/>
    </location>
</feature>
<dbReference type="CDD" id="cd07302">
    <property type="entry name" value="CHD"/>
    <property type="match status" value="1"/>
</dbReference>
<dbReference type="Pfam" id="PF13426">
    <property type="entry name" value="PAS_9"/>
    <property type="match status" value="1"/>
</dbReference>
<keyword evidence="2 9" id="KW-0812">Transmembrane</keyword>
<gene>
    <name evidence="12" type="ORF">NAEGRDRAFT_68736</name>
</gene>
<evidence type="ECO:0000256" key="5">
    <source>
        <dbReference type="ARBA" id="ARBA00023136"/>
    </source>
</evidence>
<dbReference type="RefSeq" id="XP_002676046.1">
    <property type="nucleotide sequence ID" value="XM_002676000.1"/>
</dbReference>
<feature type="transmembrane region" description="Helical" evidence="9">
    <location>
        <begin position="902"/>
        <end position="925"/>
    </location>
</feature>
<dbReference type="PROSITE" id="PS50125">
    <property type="entry name" value="GUANYLATE_CYCLASE_2"/>
    <property type="match status" value="1"/>
</dbReference>
<feature type="domain" description="PAS" evidence="10">
    <location>
        <begin position="979"/>
        <end position="1050"/>
    </location>
</feature>
<evidence type="ECO:0000256" key="9">
    <source>
        <dbReference type="SAM" id="Phobius"/>
    </source>
</evidence>